<proteinExistence type="predicted"/>
<dbReference type="Proteomes" id="UP001290894">
    <property type="component" value="Unassembled WGS sequence"/>
</dbReference>
<gene>
    <name evidence="1" type="ORF">U5F72_19180</name>
</gene>
<sequence length="354" mass="38342">GKSFIYNDANRMNAVKQGNAVLESYTYNHRGERVLRTPAGGAAQITLYDEAGQWLGNYSATGQAEQQAIWLDNYPVALINMPATGVPELAYVQPDHLGTPRVVIDPARDVAIWEWSNKSEVFGNQIPSTDPDSDGVAFELALRFPGQQATDASGLFYNYQREYDPAVGRYSQSDPIGLEGGISTFSYVGSRPTFSIDPQGLQVIGSPREMANPLDESQARMLLPWVADMTPGVGDVKGIYEACENPTPGNIAMAAIGIGPLKLLKLPVKAGRILLTFGRVDNQVYHAFRHVEKAGMDSVSVKAAIAADIERIGANHPSGTYSGSVTVDGVKIEYSSHKFPDGRINVSRITPPRN</sequence>
<dbReference type="EMBL" id="JAXUAC010000046">
    <property type="protein sequence ID" value="MDZ7513942.1"/>
    <property type="molecule type" value="Genomic_DNA"/>
</dbReference>
<dbReference type="NCBIfam" id="TIGR03696">
    <property type="entry name" value="Rhs_assc_core"/>
    <property type="match status" value="1"/>
</dbReference>
<comment type="caution">
    <text evidence="1">The sequence shown here is derived from an EMBL/GenBank/DDBJ whole genome shotgun (WGS) entry which is preliminary data.</text>
</comment>
<accession>A0ABU5MMY1</accession>
<feature type="non-terminal residue" evidence="1">
    <location>
        <position position="1"/>
    </location>
</feature>
<keyword evidence="2" id="KW-1185">Reference proteome</keyword>
<dbReference type="InterPro" id="IPR022385">
    <property type="entry name" value="Rhs_assc_core"/>
</dbReference>
<dbReference type="InterPro" id="IPR050708">
    <property type="entry name" value="T6SS_VgrG/RHS"/>
</dbReference>
<evidence type="ECO:0000313" key="1">
    <source>
        <dbReference type="EMBL" id="MDZ7513942.1"/>
    </source>
</evidence>
<organism evidence="1 2">
    <name type="scientific">Stenotrophomonas muris</name>
    <dbReference type="NCBI Taxonomy" id="2963283"/>
    <lineage>
        <taxon>Bacteria</taxon>
        <taxon>Pseudomonadati</taxon>
        <taxon>Pseudomonadota</taxon>
        <taxon>Gammaproteobacteria</taxon>
        <taxon>Lysobacterales</taxon>
        <taxon>Lysobacteraceae</taxon>
        <taxon>Stenotrophomonas</taxon>
    </lineage>
</organism>
<name>A0ABU5MMY1_9GAMM</name>
<reference evidence="1 2" key="1">
    <citation type="submission" date="2023-12" db="EMBL/GenBank/DDBJ databases">
        <title>'Antibacterial potential of Stenotrophomonas maltophilia cystic fibrosis isolates' (manuscript under preparation).</title>
        <authorList>
            <person name="Crisan C.V."/>
            <person name="Pettis M."/>
            <person name="Goldberg J.B."/>
        </authorList>
    </citation>
    <scope>NUCLEOTIDE SEQUENCE [LARGE SCALE GENOMIC DNA]</scope>
    <source>
        <strain evidence="1 2">CCV155</strain>
    </source>
</reference>
<dbReference type="PANTHER" id="PTHR32305:SF15">
    <property type="entry name" value="PROTEIN RHSA-RELATED"/>
    <property type="match status" value="1"/>
</dbReference>
<protein>
    <submittedName>
        <fullName evidence="1">RHS repeat-associated core domain-containing protein</fullName>
    </submittedName>
</protein>
<dbReference type="RefSeq" id="WP_322546902.1">
    <property type="nucleotide sequence ID" value="NZ_JAXUAC010000046.1"/>
</dbReference>
<dbReference type="PRINTS" id="PR00394">
    <property type="entry name" value="RHSPROTEIN"/>
</dbReference>
<dbReference type="Gene3D" id="2.180.10.10">
    <property type="entry name" value="RHS repeat-associated core"/>
    <property type="match status" value="1"/>
</dbReference>
<dbReference type="PANTHER" id="PTHR32305">
    <property type="match status" value="1"/>
</dbReference>
<evidence type="ECO:0000313" key="2">
    <source>
        <dbReference type="Proteomes" id="UP001290894"/>
    </source>
</evidence>